<dbReference type="Pfam" id="PF10180">
    <property type="entry name" value="WKF"/>
    <property type="match status" value="1"/>
</dbReference>
<comment type="caution">
    <text evidence="2">The sequence shown here is derived from an EMBL/GenBank/DDBJ whole genome shotgun (WGS) entry which is preliminary data.</text>
</comment>
<evidence type="ECO:0000313" key="2">
    <source>
        <dbReference type="EMBL" id="KAL3308276.1"/>
    </source>
</evidence>
<protein>
    <recommendedName>
        <fullName evidence="1">WKF domain-containing protein</fullName>
    </recommendedName>
</protein>
<name>A0ABD2PPA4_9PLAT</name>
<gene>
    <name evidence="2" type="ORF">Ciccas_013195</name>
</gene>
<keyword evidence="3" id="KW-1185">Reference proteome</keyword>
<dbReference type="EMBL" id="JBJKFK010005528">
    <property type="protein sequence ID" value="KAL3308276.1"/>
    <property type="molecule type" value="Genomic_DNA"/>
</dbReference>
<organism evidence="2 3">
    <name type="scientific">Cichlidogyrus casuarinus</name>
    <dbReference type="NCBI Taxonomy" id="1844966"/>
    <lineage>
        <taxon>Eukaryota</taxon>
        <taxon>Metazoa</taxon>
        <taxon>Spiralia</taxon>
        <taxon>Lophotrochozoa</taxon>
        <taxon>Platyhelminthes</taxon>
        <taxon>Monogenea</taxon>
        <taxon>Monopisthocotylea</taxon>
        <taxon>Dactylogyridea</taxon>
        <taxon>Ancyrocephalidae</taxon>
        <taxon>Cichlidogyrus</taxon>
    </lineage>
</organism>
<feature type="domain" description="WKF" evidence="1">
    <location>
        <begin position="76"/>
        <end position="113"/>
    </location>
</feature>
<evidence type="ECO:0000259" key="1">
    <source>
        <dbReference type="Pfam" id="PF10180"/>
    </source>
</evidence>
<proteinExistence type="predicted"/>
<sequence length="118" mass="13895">VTLKHVPEVTAAKAAKKKSKNVRQFLSYKKRNSALKGKQFTKKQKTAAKLALQAKREESSKLVILSSSEKMEASIEYLRHFHNDRQSWNFKKPYQNWLLNNFLYKEKVSCQYFIRIIS</sequence>
<accession>A0ABD2PPA4</accession>
<dbReference type="AlphaFoldDB" id="A0ABD2PPA4"/>
<feature type="non-terminal residue" evidence="2">
    <location>
        <position position="1"/>
    </location>
</feature>
<dbReference type="Proteomes" id="UP001626550">
    <property type="component" value="Unassembled WGS sequence"/>
</dbReference>
<reference evidence="2 3" key="1">
    <citation type="submission" date="2024-11" db="EMBL/GenBank/DDBJ databases">
        <title>Adaptive evolution of stress response genes in parasites aligns with host niche diversity.</title>
        <authorList>
            <person name="Hahn C."/>
            <person name="Resl P."/>
        </authorList>
    </citation>
    <scope>NUCLEOTIDE SEQUENCE [LARGE SCALE GENOMIC DNA]</scope>
    <source>
        <strain evidence="2">EGGRZ-B1_66</strain>
        <tissue evidence="2">Body</tissue>
    </source>
</reference>
<evidence type="ECO:0000313" key="3">
    <source>
        <dbReference type="Proteomes" id="UP001626550"/>
    </source>
</evidence>
<dbReference type="InterPro" id="IPR019327">
    <property type="entry name" value="WKF"/>
</dbReference>